<feature type="transmembrane region" description="Helical" evidence="2">
    <location>
        <begin position="184"/>
        <end position="205"/>
    </location>
</feature>
<feature type="region of interest" description="Disordered" evidence="1">
    <location>
        <begin position="220"/>
        <end position="266"/>
    </location>
</feature>
<dbReference type="AlphaFoldDB" id="A0A8W8P234"/>
<feature type="compositionally biased region" description="Polar residues" evidence="1">
    <location>
        <begin position="254"/>
        <end position="266"/>
    </location>
</feature>
<organism evidence="3 4">
    <name type="scientific">Magallana gigas</name>
    <name type="common">Pacific oyster</name>
    <name type="synonym">Crassostrea gigas</name>
    <dbReference type="NCBI Taxonomy" id="29159"/>
    <lineage>
        <taxon>Eukaryota</taxon>
        <taxon>Metazoa</taxon>
        <taxon>Spiralia</taxon>
        <taxon>Lophotrochozoa</taxon>
        <taxon>Mollusca</taxon>
        <taxon>Bivalvia</taxon>
        <taxon>Autobranchia</taxon>
        <taxon>Pteriomorphia</taxon>
        <taxon>Ostreida</taxon>
        <taxon>Ostreoidea</taxon>
        <taxon>Ostreidae</taxon>
        <taxon>Magallana</taxon>
    </lineage>
</organism>
<name>A0A8W8P234_MAGGI</name>
<feature type="compositionally biased region" description="Polar residues" evidence="1">
    <location>
        <begin position="116"/>
        <end position="126"/>
    </location>
</feature>
<sequence>MECDWSSGALYSGCVAPTIREIAFQFFDASSAIDLSCSNSVDRIFIAECDNVCTNLGRILRSSHVLEVFCADLKCEFPPSIPTRFSSKMTTTTIESPTQDVKEFSPSIPTRFSSKMTTTTIESPTQDVKEFPPSLPNGITTRESPTTTQDVKVHTSVITSRGTTARETTDDTPPAKTTSSSSTVTILIIISLCLLAIMICSCLYADSNRYRIAEAGKLNPSSERRRDERGQVENGGRKNGGTIDHRTARDSPYSPDTQAENLSYSS</sequence>
<feature type="compositionally biased region" description="Polar residues" evidence="1">
    <location>
        <begin position="137"/>
        <end position="166"/>
    </location>
</feature>
<feature type="compositionally biased region" description="Basic and acidic residues" evidence="1">
    <location>
        <begin position="222"/>
        <end position="231"/>
    </location>
</feature>
<evidence type="ECO:0000256" key="1">
    <source>
        <dbReference type="SAM" id="MobiDB-lite"/>
    </source>
</evidence>
<reference evidence="3" key="1">
    <citation type="submission" date="2022-08" db="UniProtKB">
        <authorList>
            <consortium name="EnsemblMetazoa"/>
        </authorList>
    </citation>
    <scope>IDENTIFICATION</scope>
    <source>
        <strain evidence="3">05x7-T-G4-1.051#20</strain>
    </source>
</reference>
<evidence type="ECO:0000313" key="3">
    <source>
        <dbReference type="EnsemblMetazoa" id="G9433.1:cds"/>
    </source>
</evidence>
<accession>A0A8W8P234</accession>
<keyword evidence="4" id="KW-1185">Reference proteome</keyword>
<keyword evidence="2" id="KW-0812">Transmembrane</keyword>
<keyword evidence="2" id="KW-1133">Transmembrane helix</keyword>
<dbReference type="EnsemblMetazoa" id="G9433.1">
    <property type="protein sequence ID" value="G9433.1:cds"/>
    <property type="gene ID" value="G9433"/>
</dbReference>
<evidence type="ECO:0000256" key="2">
    <source>
        <dbReference type="SAM" id="Phobius"/>
    </source>
</evidence>
<keyword evidence="2" id="KW-0472">Membrane</keyword>
<proteinExistence type="predicted"/>
<dbReference type="Proteomes" id="UP000005408">
    <property type="component" value="Unassembled WGS sequence"/>
</dbReference>
<protein>
    <submittedName>
        <fullName evidence="3">Uncharacterized protein</fullName>
    </submittedName>
</protein>
<feature type="region of interest" description="Disordered" evidence="1">
    <location>
        <begin position="116"/>
        <end position="180"/>
    </location>
</feature>
<evidence type="ECO:0000313" key="4">
    <source>
        <dbReference type="Proteomes" id="UP000005408"/>
    </source>
</evidence>